<dbReference type="Proteomes" id="UP001488805">
    <property type="component" value="Unassembled WGS sequence"/>
</dbReference>
<evidence type="ECO:0000313" key="4">
    <source>
        <dbReference type="EMBL" id="KAK9528337.1"/>
    </source>
</evidence>
<feature type="region of interest" description="Disordered" evidence="1">
    <location>
        <begin position="1"/>
        <end position="30"/>
    </location>
</feature>
<organism evidence="3 5">
    <name type="scientific">Zoarces viviparus</name>
    <name type="common">Viviparous eelpout</name>
    <name type="synonym">Blennius viviparus</name>
    <dbReference type="NCBI Taxonomy" id="48416"/>
    <lineage>
        <taxon>Eukaryota</taxon>
        <taxon>Metazoa</taxon>
        <taxon>Chordata</taxon>
        <taxon>Craniata</taxon>
        <taxon>Vertebrata</taxon>
        <taxon>Euteleostomi</taxon>
        <taxon>Actinopterygii</taxon>
        <taxon>Neopterygii</taxon>
        <taxon>Teleostei</taxon>
        <taxon>Neoteleostei</taxon>
        <taxon>Acanthomorphata</taxon>
        <taxon>Eupercaria</taxon>
        <taxon>Perciformes</taxon>
        <taxon>Cottioidei</taxon>
        <taxon>Zoarcales</taxon>
        <taxon>Zoarcidae</taxon>
        <taxon>Zoarcinae</taxon>
        <taxon>Zoarces</taxon>
    </lineage>
</organism>
<proteinExistence type="predicted"/>
<dbReference type="InterPro" id="IPR058210">
    <property type="entry name" value="SACS/Nov_dom"/>
</dbReference>
<dbReference type="EMBL" id="JBCEZU010000111">
    <property type="protein sequence ID" value="KAK9528332.1"/>
    <property type="molecule type" value="Genomic_DNA"/>
</dbReference>
<dbReference type="Pfam" id="PF25794">
    <property type="entry name" value="SACS"/>
    <property type="match status" value="1"/>
</dbReference>
<evidence type="ECO:0000313" key="3">
    <source>
        <dbReference type="EMBL" id="KAK9528332.1"/>
    </source>
</evidence>
<evidence type="ECO:0000313" key="5">
    <source>
        <dbReference type="Proteomes" id="UP001488805"/>
    </source>
</evidence>
<dbReference type="PANTHER" id="PTHR46919:SF2">
    <property type="entry name" value="SACSIN"/>
    <property type="match status" value="1"/>
</dbReference>
<evidence type="ECO:0000259" key="2">
    <source>
        <dbReference type="Pfam" id="PF25794"/>
    </source>
</evidence>
<dbReference type="EMBL" id="JBCEZU010000111">
    <property type="protein sequence ID" value="KAK9528337.1"/>
    <property type="molecule type" value="Genomic_DNA"/>
</dbReference>
<comment type="caution">
    <text evidence="3">The sequence shown here is derived from an EMBL/GenBank/DDBJ whole genome shotgun (WGS) entry which is preliminary data.</text>
</comment>
<reference evidence="3 5" key="1">
    <citation type="journal article" date="2024" name="Genome Biol. Evol.">
        <title>Chromosome-level genome assembly of the viviparous eelpout Zoarces viviparus.</title>
        <authorList>
            <person name="Fuhrmann N."/>
            <person name="Brasseur M.V."/>
            <person name="Bakowski C.E."/>
            <person name="Podsiadlowski L."/>
            <person name="Prost S."/>
            <person name="Krehenwinkel H."/>
            <person name="Mayer C."/>
        </authorList>
    </citation>
    <scope>NUCLEOTIDE SEQUENCE [LARGE SCALE GENOMIC DNA]</scope>
    <source>
        <strain evidence="3">NO-MEL_2022_Ind0_liver</strain>
    </source>
</reference>
<dbReference type="AlphaFoldDB" id="A0AAW1F0X4"/>
<accession>A0AAW1F0X4</accession>
<sequence length="66" mass="7253">MYSDSLTASEPERRSSKTKKKPGTSFGATAPPFIDYLQDILRQYPDGGQILKELIQNADDASVAFS</sequence>
<name>A0AAW1F0X4_ZOAVI</name>
<evidence type="ECO:0000256" key="1">
    <source>
        <dbReference type="SAM" id="MobiDB-lite"/>
    </source>
</evidence>
<gene>
    <name evidence="3" type="ORF">VZT92_012504</name>
    <name evidence="4" type="ORF">VZT92_012509</name>
</gene>
<protein>
    <recommendedName>
        <fullName evidence="2">Sacsin/Nov domain-containing protein</fullName>
    </recommendedName>
</protein>
<keyword evidence="5" id="KW-1185">Reference proteome</keyword>
<feature type="domain" description="Sacsin/Nov" evidence="2">
    <location>
        <begin position="32"/>
        <end position="62"/>
    </location>
</feature>
<dbReference type="PANTHER" id="PTHR46919">
    <property type="entry name" value="ZINC FINGER, C3HC4 TYPE (RING FINGER) FAMILY PROTEIN"/>
    <property type="match status" value="1"/>
</dbReference>